<gene>
    <name evidence="1" type="ORF">QR680_003548</name>
</gene>
<evidence type="ECO:0000313" key="2">
    <source>
        <dbReference type="Proteomes" id="UP001175271"/>
    </source>
</evidence>
<evidence type="ECO:0000313" key="1">
    <source>
        <dbReference type="EMBL" id="KAK0407717.1"/>
    </source>
</evidence>
<dbReference type="EMBL" id="JAUCMV010000003">
    <property type="protein sequence ID" value="KAK0407717.1"/>
    <property type="molecule type" value="Genomic_DNA"/>
</dbReference>
<comment type="caution">
    <text evidence="1">The sequence shown here is derived from an EMBL/GenBank/DDBJ whole genome shotgun (WGS) entry which is preliminary data.</text>
</comment>
<keyword evidence="2" id="KW-1185">Reference proteome</keyword>
<dbReference type="AlphaFoldDB" id="A0AA39LS59"/>
<name>A0AA39LS59_9BILA</name>
<sequence>MDSVPPNFTDAVCRNLPERDLTTLKDFFGRWGLSAKATLRKIVAADVAISCSKDDPSQFNFFLVTYGDTKVPTLNNLRIRRFAIKRYAEDDDNFKCVPLTGGFDGPLFKQLLDIASIDCRNFSLEEIDPNDIDLSRFIPRNLKNLNIYGCNPIEPDSKLLSWLRKVDQFQNLETILIRNTPSEQPIDLSGPMSDLLLNGNMTYLHSTCLVGDSFLKVTDDFLEMASEKWLNHDHKSIRACWVEREAHNVGNGRQYIKTKDNNMVETYGSGYKFTSN</sequence>
<protein>
    <submittedName>
        <fullName evidence="1">Uncharacterized protein</fullName>
    </submittedName>
</protein>
<accession>A0AA39LS59</accession>
<organism evidence="1 2">
    <name type="scientific">Steinernema hermaphroditum</name>
    <dbReference type="NCBI Taxonomy" id="289476"/>
    <lineage>
        <taxon>Eukaryota</taxon>
        <taxon>Metazoa</taxon>
        <taxon>Ecdysozoa</taxon>
        <taxon>Nematoda</taxon>
        <taxon>Chromadorea</taxon>
        <taxon>Rhabditida</taxon>
        <taxon>Tylenchina</taxon>
        <taxon>Panagrolaimomorpha</taxon>
        <taxon>Strongyloidoidea</taxon>
        <taxon>Steinernematidae</taxon>
        <taxon>Steinernema</taxon>
    </lineage>
</organism>
<reference evidence="1" key="1">
    <citation type="submission" date="2023-06" db="EMBL/GenBank/DDBJ databases">
        <title>Genomic analysis of the entomopathogenic nematode Steinernema hermaphroditum.</title>
        <authorList>
            <person name="Schwarz E.M."/>
            <person name="Heppert J.K."/>
            <person name="Baniya A."/>
            <person name="Schwartz H.T."/>
            <person name="Tan C.-H."/>
            <person name="Antoshechkin I."/>
            <person name="Sternberg P.W."/>
            <person name="Goodrich-Blair H."/>
            <person name="Dillman A.R."/>
        </authorList>
    </citation>
    <scope>NUCLEOTIDE SEQUENCE</scope>
    <source>
        <strain evidence="1">PS9179</strain>
        <tissue evidence="1">Whole animal</tissue>
    </source>
</reference>
<dbReference type="Proteomes" id="UP001175271">
    <property type="component" value="Unassembled WGS sequence"/>
</dbReference>
<proteinExistence type="predicted"/>